<feature type="compositionally biased region" description="Low complexity" evidence="1">
    <location>
        <begin position="322"/>
        <end position="344"/>
    </location>
</feature>
<feature type="chain" id="PRO_5005201495" description="Ribosomal protein s17" evidence="2">
    <location>
        <begin position="22"/>
        <end position="369"/>
    </location>
</feature>
<dbReference type="InParanoid" id="A0A0H2RHG0"/>
<dbReference type="Proteomes" id="UP000053477">
    <property type="component" value="Unassembled WGS sequence"/>
</dbReference>
<evidence type="ECO:0000256" key="1">
    <source>
        <dbReference type="SAM" id="MobiDB-lite"/>
    </source>
</evidence>
<feature type="compositionally biased region" description="Basic residues" evidence="1">
    <location>
        <begin position="358"/>
        <end position="369"/>
    </location>
</feature>
<reference evidence="3 4" key="1">
    <citation type="submission" date="2015-04" db="EMBL/GenBank/DDBJ databases">
        <title>Complete genome sequence of Schizopora paradoxa KUC8140, a cosmopolitan wood degrader in East Asia.</title>
        <authorList>
            <consortium name="DOE Joint Genome Institute"/>
            <person name="Min B."/>
            <person name="Park H."/>
            <person name="Jang Y."/>
            <person name="Kim J.-J."/>
            <person name="Kim K.H."/>
            <person name="Pangilinan J."/>
            <person name="Lipzen A."/>
            <person name="Riley R."/>
            <person name="Grigoriev I.V."/>
            <person name="Spatafora J.W."/>
            <person name="Choi I.-G."/>
        </authorList>
    </citation>
    <scope>NUCLEOTIDE SEQUENCE [LARGE SCALE GENOMIC DNA]</scope>
    <source>
        <strain evidence="3 4">KUC8140</strain>
    </source>
</reference>
<sequence>MMKLTSALSFLLVALPLLSSAAVTPRANNVGGFGGFGGGNNNAASSNNNNNNAAASNTSTTSTGSSSQNATANNPNAQDSLTLDPNVIATGFEQDGQETPTAGQIASATSNNNFINFCLTVPNLPITNGQQITTGSCNPAPMGVIAAQTNMPASKFTFPANGQTIAANQTFTISMALNHLEAGNFVNAEANYFAAPQTVNSAGDIVGHTHFVVEQLQALDQTTPLNNVQFTFFKGVNTPAANGVVSVDVTGGLGPGFYRLASINTAANHQPVLVAVAQHGSTDDMVYFTVSENGAAADASSAAAGAAGATATAAASSAAASSTAAAKAGSTQQNKGGNTQQQNKGGNGNKFAAPQKGGRFRRAQFAREY</sequence>
<dbReference type="PANTHER" id="PTHR34587">
    <property type="entry name" value="VWFA DOMAIN-CONTAINING PROTEIN"/>
    <property type="match status" value="1"/>
</dbReference>
<evidence type="ECO:0000313" key="3">
    <source>
        <dbReference type="EMBL" id="KLO11294.1"/>
    </source>
</evidence>
<name>A0A0H2RHG0_9AGAM</name>
<protein>
    <recommendedName>
        <fullName evidence="5">Ribosomal protein s17</fullName>
    </recommendedName>
</protein>
<gene>
    <name evidence="3" type="ORF">SCHPADRAFT_916100</name>
</gene>
<feature type="region of interest" description="Disordered" evidence="1">
    <location>
        <begin position="44"/>
        <end position="82"/>
    </location>
</feature>
<accession>A0A0H2RHG0</accession>
<dbReference type="InterPro" id="IPR053216">
    <property type="entry name" value="Appressorial_penetr-assoc"/>
</dbReference>
<evidence type="ECO:0008006" key="5">
    <source>
        <dbReference type="Google" id="ProtNLM"/>
    </source>
</evidence>
<keyword evidence="2" id="KW-0732">Signal</keyword>
<feature type="region of interest" description="Disordered" evidence="1">
    <location>
        <begin position="322"/>
        <end position="369"/>
    </location>
</feature>
<dbReference type="EMBL" id="KQ086004">
    <property type="protein sequence ID" value="KLO11294.1"/>
    <property type="molecule type" value="Genomic_DNA"/>
</dbReference>
<dbReference type="AlphaFoldDB" id="A0A0H2RHG0"/>
<proteinExistence type="predicted"/>
<organism evidence="3 4">
    <name type="scientific">Schizopora paradoxa</name>
    <dbReference type="NCBI Taxonomy" id="27342"/>
    <lineage>
        <taxon>Eukaryota</taxon>
        <taxon>Fungi</taxon>
        <taxon>Dikarya</taxon>
        <taxon>Basidiomycota</taxon>
        <taxon>Agaricomycotina</taxon>
        <taxon>Agaricomycetes</taxon>
        <taxon>Hymenochaetales</taxon>
        <taxon>Schizoporaceae</taxon>
        <taxon>Schizopora</taxon>
    </lineage>
</organism>
<evidence type="ECO:0000256" key="2">
    <source>
        <dbReference type="SAM" id="SignalP"/>
    </source>
</evidence>
<feature type="compositionally biased region" description="Low complexity" evidence="1">
    <location>
        <begin position="44"/>
        <end position="74"/>
    </location>
</feature>
<evidence type="ECO:0000313" key="4">
    <source>
        <dbReference type="Proteomes" id="UP000053477"/>
    </source>
</evidence>
<keyword evidence="4" id="KW-1185">Reference proteome</keyword>
<feature type="signal peptide" evidence="2">
    <location>
        <begin position="1"/>
        <end position="21"/>
    </location>
</feature>
<dbReference type="PANTHER" id="PTHR34587:SF2">
    <property type="entry name" value="G-PROTEIN COUPLED RECEPTORS FAMILY 1 PROFILE DOMAIN-CONTAINING PROTEIN"/>
    <property type="match status" value="1"/>
</dbReference>
<dbReference type="OrthoDB" id="2336871at2759"/>
<dbReference type="STRING" id="27342.A0A0H2RHG0"/>